<feature type="transmembrane region" description="Helical" evidence="2">
    <location>
        <begin position="221"/>
        <end position="248"/>
    </location>
</feature>
<dbReference type="Proteomes" id="UP001642464">
    <property type="component" value="Unassembled WGS sequence"/>
</dbReference>
<dbReference type="EMBL" id="CAXAMM010040607">
    <property type="protein sequence ID" value="CAK9094302.1"/>
    <property type="molecule type" value="Genomic_DNA"/>
</dbReference>
<feature type="transmembrane region" description="Helical" evidence="2">
    <location>
        <begin position="167"/>
        <end position="185"/>
    </location>
</feature>
<organism evidence="3 4">
    <name type="scientific">Durusdinium trenchii</name>
    <dbReference type="NCBI Taxonomy" id="1381693"/>
    <lineage>
        <taxon>Eukaryota</taxon>
        <taxon>Sar</taxon>
        <taxon>Alveolata</taxon>
        <taxon>Dinophyceae</taxon>
        <taxon>Suessiales</taxon>
        <taxon>Symbiodiniaceae</taxon>
        <taxon>Durusdinium</taxon>
    </lineage>
</organism>
<comment type="caution">
    <text evidence="3">The sequence shown here is derived from an EMBL/GenBank/DDBJ whole genome shotgun (WGS) entry which is preliminary data.</text>
</comment>
<feature type="region of interest" description="Disordered" evidence="1">
    <location>
        <begin position="531"/>
        <end position="569"/>
    </location>
</feature>
<feature type="compositionally biased region" description="Polar residues" evidence="1">
    <location>
        <begin position="531"/>
        <end position="540"/>
    </location>
</feature>
<protein>
    <submittedName>
        <fullName evidence="3">Uncharacterized protein</fullName>
    </submittedName>
</protein>
<reference evidence="3 4" key="1">
    <citation type="submission" date="2024-02" db="EMBL/GenBank/DDBJ databases">
        <authorList>
            <person name="Chen Y."/>
            <person name="Shah S."/>
            <person name="Dougan E. K."/>
            <person name="Thang M."/>
            <person name="Chan C."/>
        </authorList>
    </citation>
    <scope>NUCLEOTIDE SEQUENCE [LARGE SCALE GENOMIC DNA]</scope>
</reference>
<evidence type="ECO:0000256" key="1">
    <source>
        <dbReference type="SAM" id="MobiDB-lite"/>
    </source>
</evidence>
<feature type="transmembrane region" description="Helical" evidence="2">
    <location>
        <begin position="127"/>
        <end position="147"/>
    </location>
</feature>
<feature type="transmembrane region" description="Helical" evidence="2">
    <location>
        <begin position="358"/>
        <end position="376"/>
    </location>
</feature>
<evidence type="ECO:0000256" key="2">
    <source>
        <dbReference type="SAM" id="Phobius"/>
    </source>
</evidence>
<evidence type="ECO:0000313" key="3">
    <source>
        <dbReference type="EMBL" id="CAK9094302.1"/>
    </source>
</evidence>
<feature type="transmembrane region" description="Helical" evidence="2">
    <location>
        <begin position="260"/>
        <end position="279"/>
    </location>
</feature>
<feature type="transmembrane region" description="Helical" evidence="2">
    <location>
        <begin position="96"/>
        <end position="115"/>
    </location>
</feature>
<gene>
    <name evidence="3" type="ORF">SCF082_LOCUS44328</name>
</gene>
<keyword evidence="2" id="KW-0472">Membrane</keyword>
<proteinExistence type="predicted"/>
<keyword evidence="2" id="KW-1133">Transmembrane helix</keyword>
<keyword evidence="4" id="KW-1185">Reference proteome</keyword>
<feature type="transmembrane region" description="Helical" evidence="2">
    <location>
        <begin position="388"/>
        <end position="405"/>
    </location>
</feature>
<feature type="transmembrane region" description="Helical" evidence="2">
    <location>
        <begin position="330"/>
        <end position="346"/>
    </location>
</feature>
<evidence type="ECO:0000313" key="4">
    <source>
        <dbReference type="Proteomes" id="UP001642464"/>
    </source>
</evidence>
<keyword evidence="2" id="KW-0812">Transmembrane</keyword>
<sequence length="681" mass="75245">MGHQRSSFGRNLAPSMETFGTKSGPDCIALESKQHLQIFTRNGRMRLVRLVDSGERVLLEMSGEVVLKPDLDLADTLEIEVKDPELRAFGTYSRRYVLSFLPVVFIWHVIKWSVSMKFELMSDGESPWWRGLLMLVNGFFFCAGGLWKNCAASLTGETDLNLTHKTFCCLCVALVVMVVAGANVAQLPTTILGGSALFLSGTPLQYFQTRAKYPERRFTSCMLWALANFSSTIGVGVILIVIVVTYRLLLSAGQPVAANLFLPISTALTESLMVSYIRLLYTKLVVDKRPLVPGDISYVALPFMLTAAHGLTEGARVTGVFAGAVTSGEYSWVGSVLLTLFLNVMVRTGWTRLCGFHLLKWTIGFPYAFICAPTAYSKLHDETKIYVGYFRFPCILALISARAIVYQDLSFSGSQAAAYNQSAALALLCMLVTEFLEDYIVVQQIIPMSPIVRDFIDHDLERTSRHTSLLSIEIHKLPSGASKGGWRLDELDESGFKMANKRKIPSSPKDPSSKMSSILPETEGNIRIESASSRLSPSQNHDAKQRVPCAPSEADPQPLEVQNSPDMLGQPSVLTLNPQMVDCEDGTVQIFPSLGRRRDSMPSRLRSWLGQKRVVQHSLLLHGLREMPWDCQLCAIASIAEMTVGFLNTTLGPGYIHGVTSEPCKHFDMSGAFVWPSPLVC</sequence>
<name>A0ABP0R164_9DINO</name>
<feature type="region of interest" description="Disordered" evidence="1">
    <location>
        <begin position="497"/>
        <end position="518"/>
    </location>
</feature>
<accession>A0ABP0R164</accession>
<feature type="compositionally biased region" description="Low complexity" evidence="1">
    <location>
        <begin position="505"/>
        <end position="517"/>
    </location>
</feature>